<protein>
    <submittedName>
        <fullName evidence="1">Uncharacterized protein</fullName>
    </submittedName>
</protein>
<reference evidence="1" key="1">
    <citation type="journal article" date="2014" name="Nat. Commun.">
        <title>Multiple recent horizontal transfers of a large genomic region in cheese making fungi.</title>
        <authorList>
            <person name="Cheeseman K."/>
            <person name="Ropars J."/>
            <person name="Renault P."/>
            <person name="Dupont J."/>
            <person name="Gouzy J."/>
            <person name="Branca A."/>
            <person name="Abraham A.L."/>
            <person name="Ceppi M."/>
            <person name="Conseiller E."/>
            <person name="Debuchy R."/>
            <person name="Malagnac F."/>
            <person name="Goarin A."/>
            <person name="Silar P."/>
            <person name="Lacoste S."/>
            <person name="Sallet E."/>
            <person name="Bensimon A."/>
            <person name="Giraud T."/>
            <person name="Brygoo Y."/>
        </authorList>
    </citation>
    <scope>NUCLEOTIDE SEQUENCE [LARGE SCALE GENOMIC DNA]</scope>
    <source>
        <strain evidence="1">FM164</strain>
    </source>
</reference>
<evidence type="ECO:0000313" key="2">
    <source>
        <dbReference type="Proteomes" id="UP000030686"/>
    </source>
</evidence>
<evidence type="ECO:0000313" key="1">
    <source>
        <dbReference type="EMBL" id="CDM38079.1"/>
    </source>
</evidence>
<sequence>MHRKGRPQGRVVVTFAGKLQPLVMKLVWSRVLDAVAWISGAGRDLLRCGESRFRLTGDRRL</sequence>
<name>W6QVC2_PENRF</name>
<dbReference type="EMBL" id="HG792022">
    <property type="protein sequence ID" value="CDM38079.1"/>
    <property type="molecule type" value="Genomic_DNA"/>
</dbReference>
<dbReference type="AlphaFoldDB" id="W6QVC2"/>
<dbReference type="OrthoDB" id="10391530at2759"/>
<organism evidence="1 2">
    <name type="scientific">Penicillium roqueforti (strain FM164)</name>
    <dbReference type="NCBI Taxonomy" id="1365484"/>
    <lineage>
        <taxon>Eukaryota</taxon>
        <taxon>Fungi</taxon>
        <taxon>Dikarya</taxon>
        <taxon>Ascomycota</taxon>
        <taxon>Pezizomycotina</taxon>
        <taxon>Eurotiomycetes</taxon>
        <taxon>Eurotiomycetidae</taxon>
        <taxon>Eurotiales</taxon>
        <taxon>Aspergillaceae</taxon>
        <taxon>Penicillium</taxon>
    </lineage>
</organism>
<accession>W6QVC2</accession>
<dbReference type="Proteomes" id="UP000030686">
    <property type="component" value="Unassembled WGS sequence"/>
</dbReference>
<keyword evidence="2" id="KW-1185">Reference proteome</keyword>
<gene>
    <name evidence="1" type="ORF">PROQFM164_S08g000130</name>
</gene>
<proteinExistence type="predicted"/>